<dbReference type="GO" id="GO:0005886">
    <property type="term" value="C:plasma membrane"/>
    <property type="evidence" value="ECO:0007669"/>
    <property type="project" value="TreeGrafter"/>
</dbReference>
<dbReference type="RefSeq" id="WP_169639707.1">
    <property type="nucleotide sequence ID" value="NZ_CP048788.1"/>
</dbReference>
<name>A0A858SSB4_9RHOB</name>
<accession>A0A858SSB4</accession>
<dbReference type="AlphaFoldDB" id="A0A858SSB4"/>
<dbReference type="EMBL" id="CP048788">
    <property type="protein sequence ID" value="QJF50491.1"/>
    <property type="molecule type" value="Genomic_DNA"/>
</dbReference>
<dbReference type="PANTHER" id="PTHR34821">
    <property type="entry name" value="INNER MEMBRANE PROTEIN YDCZ"/>
    <property type="match status" value="1"/>
</dbReference>
<gene>
    <name evidence="2" type="ORF">G3256_04625</name>
</gene>
<protein>
    <submittedName>
        <fullName evidence="2">DMT family transporter</fullName>
    </submittedName>
</protein>
<evidence type="ECO:0000313" key="2">
    <source>
        <dbReference type="EMBL" id="QJF50491.1"/>
    </source>
</evidence>
<dbReference type="InterPro" id="IPR006750">
    <property type="entry name" value="YdcZ"/>
</dbReference>
<evidence type="ECO:0000313" key="3">
    <source>
        <dbReference type="Proteomes" id="UP000503308"/>
    </source>
</evidence>
<reference evidence="2 3" key="1">
    <citation type="submission" date="2020-02" db="EMBL/GenBank/DDBJ databases">
        <title>Genome sequence of Roseobacter ponti.</title>
        <authorList>
            <person name="Hollensteiner J."/>
            <person name="Schneider D."/>
            <person name="Poehlein A."/>
            <person name="Daniel R."/>
        </authorList>
    </citation>
    <scope>NUCLEOTIDE SEQUENCE [LARGE SCALE GENOMIC DNA]</scope>
    <source>
        <strain evidence="2 3">DSM 106830</strain>
    </source>
</reference>
<organism evidence="2 3">
    <name type="scientific">Roseobacter ponti</name>
    <dbReference type="NCBI Taxonomy" id="1891787"/>
    <lineage>
        <taxon>Bacteria</taxon>
        <taxon>Pseudomonadati</taxon>
        <taxon>Pseudomonadota</taxon>
        <taxon>Alphaproteobacteria</taxon>
        <taxon>Rhodobacterales</taxon>
        <taxon>Roseobacteraceae</taxon>
        <taxon>Roseobacter</taxon>
    </lineage>
</organism>
<proteinExistence type="predicted"/>
<keyword evidence="1" id="KW-0812">Transmembrane</keyword>
<evidence type="ECO:0000256" key="1">
    <source>
        <dbReference type="SAM" id="Phobius"/>
    </source>
</evidence>
<dbReference type="Pfam" id="PF04657">
    <property type="entry name" value="DMT_YdcZ"/>
    <property type="match status" value="1"/>
</dbReference>
<keyword evidence="3" id="KW-1185">Reference proteome</keyword>
<dbReference type="KEGG" id="rpon:G3256_04625"/>
<feature type="transmembrane region" description="Helical" evidence="1">
    <location>
        <begin position="128"/>
        <end position="146"/>
    </location>
</feature>
<sequence>MTQHAIIMTLAGIGIPLLAALNAALGQRIGSPAAAATVLFVVAFASCAIVMMMTGTGALSRLSLAPKHLFLGGVLVAFYVLSITWIAPVFGIGNAIFFVLLGQLVSAGVIDHFGLFGARLSPMTGTRAFGIALMAAGVFFTQKVQAPPPVL</sequence>
<feature type="transmembrane region" description="Helical" evidence="1">
    <location>
        <begin position="96"/>
        <end position="116"/>
    </location>
</feature>
<feature type="transmembrane region" description="Helical" evidence="1">
    <location>
        <begin position="36"/>
        <end position="57"/>
    </location>
</feature>
<dbReference type="Proteomes" id="UP000503308">
    <property type="component" value="Chromosome"/>
</dbReference>
<keyword evidence="1" id="KW-0472">Membrane</keyword>
<keyword evidence="1" id="KW-1133">Transmembrane helix</keyword>
<dbReference type="PANTHER" id="PTHR34821:SF2">
    <property type="entry name" value="INNER MEMBRANE PROTEIN YDCZ"/>
    <property type="match status" value="1"/>
</dbReference>
<feature type="transmembrane region" description="Helical" evidence="1">
    <location>
        <begin position="69"/>
        <end position="90"/>
    </location>
</feature>